<keyword evidence="2" id="KW-1185">Reference proteome</keyword>
<accession>A0ABD0L7I4</accession>
<name>A0ABD0L7I4_9CAEN</name>
<evidence type="ECO:0000313" key="2">
    <source>
        <dbReference type="Proteomes" id="UP001519460"/>
    </source>
</evidence>
<gene>
    <name evidence="1" type="ORF">BaRGS_00013626</name>
</gene>
<evidence type="ECO:0000313" key="1">
    <source>
        <dbReference type="EMBL" id="KAK7495216.1"/>
    </source>
</evidence>
<sequence length="70" mass="7484">MYMSLLDSATRCCLSLSFLPKSPHLSQQDPDNQITSLGTSDDQITSLAGHYLAAIATRDLARLDKAASGT</sequence>
<reference evidence="1 2" key="1">
    <citation type="journal article" date="2023" name="Sci. Data">
        <title>Genome assembly of the Korean intertidal mud-creeper Batillaria attramentaria.</title>
        <authorList>
            <person name="Patra A.K."/>
            <person name="Ho P.T."/>
            <person name="Jun S."/>
            <person name="Lee S.J."/>
            <person name="Kim Y."/>
            <person name="Won Y.J."/>
        </authorList>
    </citation>
    <scope>NUCLEOTIDE SEQUENCE [LARGE SCALE GENOMIC DNA]</scope>
    <source>
        <strain evidence="1">Wonlab-2016</strain>
    </source>
</reference>
<dbReference type="AlphaFoldDB" id="A0ABD0L7I4"/>
<proteinExistence type="predicted"/>
<organism evidence="1 2">
    <name type="scientific">Batillaria attramentaria</name>
    <dbReference type="NCBI Taxonomy" id="370345"/>
    <lineage>
        <taxon>Eukaryota</taxon>
        <taxon>Metazoa</taxon>
        <taxon>Spiralia</taxon>
        <taxon>Lophotrochozoa</taxon>
        <taxon>Mollusca</taxon>
        <taxon>Gastropoda</taxon>
        <taxon>Caenogastropoda</taxon>
        <taxon>Sorbeoconcha</taxon>
        <taxon>Cerithioidea</taxon>
        <taxon>Batillariidae</taxon>
        <taxon>Batillaria</taxon>
    </lineage>
</organism>
<comment type="caution">
    <text evidence="1">The sequence shown here is derived from an EMBL/GenBank/DDBJ whole genome shotgun (WGS) entry which is preliminary data.</text>
</comment>
<dbReference type="EMBL" id="JACVVK020000077">
    <property type="protein sequence ID" value="KAK7495216.1"/>
    <property type="molecule type" value="Genomic_DNA"/>
</dbReference>
<protein>
    <submittedName>
        <fullName evidence="1">Uncharacterized protein</fullName>
    </submittedName>
</protein>
<dbReference type="Proteomes" id="UP001519460">
    <property type="component" value="Unassembled WGS sequence"/>
</dbReference>